<feature type="non-terminal residue" evidence="1">
    <location>
        <position position="1"/>
    </location>
</feature>
<name>A0A2G9TCD7_TELCI</name>
<proteinExistence type="predicted"/>
<dbReference type="EMBL" id="KZ384950">
    <property type="protein sequence ID" value="PIO55637.1"/>
    <property type="molecule type" value="Genomic_DNA"/>
</dbReference>
<evidence type="ECO:0000313" key="2">
    <source>
        <dbReference type="Proteomes" id="UP000230423"/>
    </source>
</evidence>
<sequence length="153" mass="17375">PFLPLQEDGKFPLIQFRVYASDKHFAVGKLEKLIDDFQLADPQDIEVNVTLPLVTRQNGTLYLYFVFLPNHTPEKVEHPKLPPVTHIRTVVNIMSLEDSPELSLPELPEIVLSGDENGYYPLLYVAELLNREKDLVEIFLGSRATDRSTSGEV</sequence>
<organism evidence="1 2">
    <name type="scientific">Teladorsagia circumcincta</name>
    <name type="common">Brown stomach worm</name>
    <name type="synonym">Ostertagia circumcincta</name>
    <dbReference type="NCBI Taxonomy" id="45464"/>
    <lineage>
        <taxon>Eukaryota</taxon>
        <taxon>Metazoa</taxon>
        <taxon>Ecdysozoa</taxon>
        <taxon>Nematoda</taxon>
        <taxon>Chromadorea</taxon>
        <taxon>Rhabditida</taxon>
        <taxon>Rhabditina</taxon>
        <taxon>Rhabditomorpha</taxon>
        <taxon>Strongyloidea</taxon>
        <taxon>Trichostrongylidae</taxon>
        <taxon>Teladorsagia</taxon>
    </lineage>
</organism>
<protein>
    <submittedName>
        <fullName evidence="1">Uncharacterized protein</fullName>
    </submittedName>
</protein>
<gene>
    <name evidence="1" type="ORF">TELCIR_22975</name>
</gene>
<evidence type="ECO:0000313" key="1">
    <source>
        <dbReference type="EMBL" id="PIO55637.1"/>
    </source>
</evidence>
<reference evidence="1 2" key="1">
    <citation type="submission" date="2015-09" db="EMBL/GenBank/DDBJ databases">
        <title>Draft genome of the parasitic nematode Teladorsagia circumcincta isolate WARC Sus (inbred).</title>
        <authorList>
            <person name="Mitreva M."/>
        </authorList>
    </citation>
    <scope>NUCLEOTIDE SEQUENCE [LARGE SCALE GENOMIC DNA]</scope>
    <source>
        <strain evidence="1 2">S</strain>
    </source>
</reference>
<dbReference type="OrthoDB" id="378564at2759"/>
<dbReference type="Proteomes" id="UP000230423">
    <property type="component" value="Unassembled WGS sequence"/>
</dbReference>
<dbReference type="AlphaFoldDB" id="A0A2G9TCD7"/>
<keyword evidence="2" id="KW-1185">Reference proteome</keyword>
<accession>A0A2G9TCD7</accession>